<dbReference type="RefSeq" id="WP_076527620.1">
    <property type="nucleotide sequence ID" value="NZ_BMEH01000001.1"/>
</dbReference>
<proteinExistence type="predicted"/>
<feature type="compositionally biased region" description="Pro residues" evidence="1">
    <location>
        <begin position="210"/>
        <end position="224"/>
    </location>
</feature>
<feature type="region of interest" description="Disordered" evidence="1">
    <location>
        <begin position="204"/>
        <end position="224"/>
    </location>
</feature>
<name>A0A1N7JVV9_9RHOB</name>
<dbReference type="Proteomes" id="UP000186141">
    <property type="component" value="Unassembled WGS sequence"/>
</dbReference>
<evidence type="ECO:0000259" key="2">
    <source>
        <dbReference type="Pfam" id="PF00814"/>
    </source>
</evidence>
<dbReference type="GO" id="GO:0005829">
    <property type="term" value="C:cytosol"/>
    <property type="evidence" value="ECO:0007669"/>
    <property type="project" value="TreeGrafter"/>
</dbReference>
<gene>
    <name evidence="3" type="ORF">SAMN05421774_10181</name>
</gene>
<dbReference type="InterPro" id="IPR022496">
    <property type="entry name" value="T6A_TsaB"/>
</dbReference>
<reference evidence="3 4" key="1">
    <citation type="submission" date="2017-01" db="EMBL/GenBank/DDBJ databases">
        <authorList>
            <person name="Mah S.A."/>
            <person name="Swanson W.J."/>
            <person name="Moy G.W."/>
            <person name="Vacquier V.D."/>
        </authorList>
    </citation>
    <scope>NUCLEOTIDE SEQUENCE [LARGE SCALE GENOMIC DNA]</scope>
    <source>
        <strain evidence="3 4">DSM 26375</strain>
    </source>
</reference>
<dbReference type="OrthoDB" id="9809995at2"/>
<evidence type="ECO:0000313" key="3">
    <source>
        <dbReference type="EMBL" id="SIS53460.1"/>
    </source>
</evidence>
<organism evidence="3 4">
    <name type="scientific">Gemmobacter megaterium</name>
    <dbReference type="NCBI Taxonomy" id="1086013"/>
    <lineage>
        <taxon>Bacteria</taxon>
        <taxon>Pseudomonadati</taxon>
        <taxon>Pseudomonadota</taxon>
        <taxon>Alphaproteobacteria</taxon>
        <taxon>Rhodobacterales</taxon>
        <taxon>Paracoccaceae</taxon>
        <taxon>Gemmobacter</taxon>
    </lineage>
</organism>
<evidence type="ECO:0000256" key="1">
    <source>
        <dbReference type="SAM" id="MobiDB-lite"/>
    </source>
</evidence>
<evidence type="ECO:0000313" key="4">
    <source>
        <dbReference type="Proteomes" id="UP000186141"/>
    </source>
</evidence>
<feature type="domain" description="Gcp-like" evidence="2">
    <location>
        <begin position="35"/>
        <end position="154"/>
    </location>
</feature>
<dbReference type="AlphaFoldDB" id="A0A1N7JVV9"/>
<accession>A0A1N7JVV9</accession>
<dbReference type="PANTHER" id="PTHR11735:SF11">
    <property type="entry name" value="TRNA THREONYLCARBAMOYLADENOSINE BIOSYNTHESIS PROTEIN TSAB"/>
    <property type="match status" value="1"/>
</dbReference>
<keyword evidence="4" id="KW-1185">Reference proteome</keyword>
<dbReference type="PANTHER" id="PTHR11735">
    <property type="entry name" value="TRNA N6-ADENOSINE THREONYLCARBAMOYLTRANSFERASE"/>
    <property type="match status" value="1"/>
</dbReference>
<dbReference type="NCBIfam" id="TIGR03725">
    <property type="entry name" value="T6A_YeaZ"/>
    <property type="match status" value="1"/>
</dbReference>
<dbReference type="InterPro" id="IPR000905">
    <property type="entry name" value="Gcp-like_dom"/>
</dbReference>
<dbReference type="GO" id="GO:0002949">
    <property type="term" value="P:tRNA threonylcarbamoyladenosine modification"/>
    <property type="evidence" value="ECO:0007669"/>
    <property type="project" value="InterPro"/>
</dbReference>
<dbReference type="SUPFAM" id="SSF53067">
    <property type="entry name" value="Actin-like ATPase domain"/>
    <property type="match status" value="1"/>
</dbReference>
<sequence>MAQGPYLAFDTSAAHCAAAFVVEGHVAIARLEPMQRGQAERLVPLLQEVLAEAGAEWRDLAGLAVGIGPGNFTGVRIAVAAARGLGLALDVPVIGISGFELLLAPEDRGPMLLSLPAPRDLVYVQAFREGRPDAAPRLIDPAAVPQDLEVPAGLTVRGHRAAEIAAAVHARAQVADTADVAPLLGRRAAWRFGQPLDGLRPAPLYVRPPDAAPPSDPPPVILDA</sequence>
<dbReference type="STRING" id="1086013.SAMN05421774_10181"/>
<dbReference type="Pfam" id="PF00814">
    <property type="entry name" value="TsaD"/>
    <property type="match status" value="1"/>
</dbReference>
<dbReference type="InterPro" id="IPR043129">
    <property type="entry name" value="ATPase_NBD"/>
</dbReference>
<dbReference type="EMBL" id="FTOT01000001">
    <property type="protein sequence ID" value="SIS53460.1"/>
    <property type="molecule type" value="Genomic_DNA"/>
</dbReference>
<dbReference type="Gene3D" id="3.30.420.40">
    <property type="match status" value="2"/>
</dbReference>
<protein>
    <submittedName>
        <fullName evidence="3">tRNA threonylcarbamoyl adenosine modification protein YeaZ</fullName>
    </submittedName>
</protein>